<dbReference type="InterPro" id="IPR013216">
    <property type="entry name" value="Methyltransf_11"/>
</dbReference>
<sequence>MASSQRLVWDSPGLRQRRDVGFGIAALFGNSVGPTVVAPMIETLDAPLQDTLSREAEVASSAALSSESGHAGAGETAAASLRIGREAIEILQCPGCSGALSVAAEAMQCDACERNYPVADGVPVLVVPEKSLFDIETFTNAEPTFFRPVGKVRELISGCLPDVTLNVSSDKVYARMLQQMLERSEHPVVLVIGGGVIGGGMDCLVDDPRITLIETDAAIAPRTSLVCDGHDLPFADQSVDAVIVQAVLEHVVDPHRCVQEIHRVLKPGGLVYSDTPFMQQVHGRQFDFTRFTRLGHRRLFRMFDEIESGISCGPGTALAWSLRYFLLSFFASDRMRAAVSLASRLMFFPLKYCDRYLVNKASASDAASAFYFYGSRSETPLSDRELVASYHGGF</sequence>
<feature type="domain" description="Methyltransferase type 11" evidence="1">
    <location>
        <begin position="224"/>
        <end position="272"/>
    </location>
</feature>
<reference evidence="2 3" key="1">
    <citation type="submission" date="2019-02" db="EMBL/GenBank/DDBJ databases">
        <title>Deep-cultivation of Planctomycetes and their phenomic and genomic characterization uncovers novel biology.</title>
        <authorList>
            <person name="Wiegand S."/>
            <person name="Jogler M."/>
            <person name="Boedeker C."/>
            <person name="Pinto D."/>
            <person name="Vollmers J."/>
            <person name="Rivas-Marin E."/>
            <person name="Kohn T."/>
            <person name="Peeters S.H."/>
            <person name="Heuer A."/>
            <person name="Rast P."/>
            <person name="Oberbeckmann S."/>
            <person name="Bunk B."/>
            <person name="Jeske O."/>
            <person name="Meyerdierks A."/>
            <person name="Storesund J.E."/>
            <person name="Kallscheuer N."/>
            <person name="Luecker S."/>
            <person name="Lage O.M."/>
            <person name="Pohl T."/>
            <person name="Merkel B.J."/>
            <person name="Hornburger P."/>
            <person name="Mueller R.-W."/>
            <person name="Bruemmer F."/>
            <person name="Labrenz M."/>
            <person name="Spormann A.M."/>
            <person name="Op den Camp H."/>
            <person name="Overmann J."/>
            <person name="Amann R."/>
            <person name="Jetten M.S.M."/>
            <person name="Mascher T."/>
            <person name="Medema M.H."/>
            <person name="Devos D.P."/>
            <person name="Kaster A.-K."/>
            <person name="Ovreas L."/>
            <person name="Rohde M."/>
            <person name="Galperin M.Y."/>
            <person name="Jogler C."/>
        </authorList>
    </citation>
    <scope>NUCLEOTIDE SEQUENCE [LARGE SCALE GENOMIC DNA]</scope>
    <source>
        <strain evidence="2 3">Poly24</strain>
    </source>
</reference>
<dbReference type="Proteomes" id="UP000315082">
    <property type="component" value="Chromosome"/>
</dbReference>
<dbReference type="Gene3D" id="3.40.50.150">
    <property type="entry name" value="Vaccinia Virus protein VP39"/>
    <property type="match status" value="1"/>
</dbReference>
<dbReference type="KEGG" id="rcf:Poly24_02120"/>
<dbReference type="Pfam" id="PF03966">
    <property type="entry name" value="Trm112p"/>
    <property type="match status" value="1"/>
</dbReference>
<dbReference type="SUPFAM" id="SSF53335">
    <property type="entry name" value="S-adenosyl-L-methionine-dependent methyltransferases"/>
    <property type="match status" value="1"/>
</dbReference>
<dbReference type="GO" id="GO:0008757">
    <property type="term" value="F:S-adenosylmethionine-dependent methyltransferase activity"/>
    <property type="evidence" value="ECO:0007669"/>
    <property type="project" value="InterPro"/>
</dbReference>
<dbReference type="CDD" id="cd02440">
    <property type="entry name" value="AdoMet_MTases"/>
    <property type="match status" value="1"/>
</dbReference>
<keyword evidence="3" id="KW-1185">Reference proteome</keyword>
<gene>
    <name evidence="2" type="ORF">Poly24_02120</name>
</gene>
<organism evidence="2 3">
    <name type="scientific">Rosistilla carotiformis</name>
    <dbReference type="NCBI Taxonomy" id="2528017"/>
    <lineage>
        <taxon>Bacteria</taxon>
        <taxon>Pseudomonadati</taxon>
        <taxon>Planctomycetota</taxon>
        <taxon>Planctomycetia</taxon>
        <taxon>Pirellulales</taxon>
        <taxon>Pirellulaceae</taxon>
        <taxon>Rosistilla</taxon>
    </lineage>
</organism>
<accession>A0A518JLU8</accession>
<dbReference type="Gene3D" id="2.20.25.10">
    <property type="match status" value="1"/>
</dbReference>
<protein>
    <recommendedName>
        <fullName evidence="1">Methyltransferase type 11 domain-containing protein</fullName>
    </recommendedName>
</protein>
<proteinExistence type="predicted"/>
<dbReference type="InterPro" id="IPR005651">
    <property type="entry name" value="Trm112-like"/>
</dbReference>
<dbReference type="EMBL" id="CP036348">
    <property type="protein sequence ID" value="QDV66525.1"/>
    <property type="molecule type" value="Genomic_DNA"/>
</dbReference>
<dbReference type="SUPFAM" id="SSF158997">
    <property type="entry name" value="Trm112p-like"/>
    <property type="match status" value="1"/>
</dbReference>
<name>A0A518JLU8_9BACT</name>
<evidence type="ECO:0000259" key="1">
    <source>
        <dbReference type="Pfam" id="PF08241"/>
    </source>
</evidence>
<evidence type="ECO:0000313" key="3">
    <source>
        <dbReference type="Proteomes" id="UP000315082"/>
    </source>
</evidence>
<dbReference type="AlphaFoldDB" id="A0A518JLU8"/>
<dbReference type="PANTHER" id="PTHR43591">
    <property type="entry name" value="METHYLTRANSFERASE"/>
    <property type="match status" value="1"/>
</dbReference>
<evidence type="ECO:0000313" key="2">
    <source>
        <dbReference type="EMBL" id="QDV66525.1"/>
    </source>
</evidence>
<dbReference type="PANTHER" id="PTHR43591:SF24">
    <property type="entry name" value="2-METHOXY-6-POLYPRENYL-1,4-BENZOQUINOL METHYLASE, MITOCHONDRIAL"/>
    <property type="match status" value="1"/>
</dbReference>
<dbReference type="InterPro" id="IPR029063">
    <property type="entry name" value="SAM-dependent_MTases_sf"/>
</dbReference>
<dbReference type="Pfam" id="PF08241">
    <property type="entry name" value="Methyltransf_11"/>
    <property type="match status" value="1"/>
</dbReference>